<dbReference type="SMART" id="SM00421">
    <property type="entry name" value="HTH_LUXR"/>
    <property type="match status" value="1"/>
</dbReference>
<evidence type="ECO:0000259" key="6">
    <source>
        <dbReference type="PROSITE" id="PS50043"/>
    </source>
</evidence>
<feature type="domain" description="Response regulatory" evidence="7">
    <location>
        <begin position="3"/>
        <end position="119"/>
    </location>
</feature>
<dbReference type="InterPro" id="IPR058245">
    <property type="entry name" value="NreC/VraR/RcsB-like_REC"/>
</dbReference>
<feature type="modified residue" description="4-aspartylphosphate" evidence="5">
    <location>
        <position position="54"/>
    </location>
</feature>
<evidence type="ECO:0000256" key="3">
    <source>
        <dbReference type="ARBA" id="ARBA00023125"/>
    </source>
</evidence>
<dbReference type="Pfam" id="PF00072">
    <property type="entry name" value="Response_reg"/>
    <property type="match status" value="1"/>
</dbReference>
<dbReference type="PROSITE" id="PS00622">
    <property type="entry name" value="HTH_LUXR_1"/>
    <property type="match status" value="1"/>
</dbReference>
<dbReference type="InterPro" id="IPR016032">
    <property type="entry name" value="Sig_transdc_resp-reg_C-effctor"/>
</dbReference>
<proteinExistence type="predicted"/>
<accession>A0A502CMF3</accession>
<keyword evidence="9" id="KW-1185">Reference proteome</keyword>
<reference evidence="8 9" key="1">
    <citation type="journal article" date="2019" name="Environ. Microbiol.">
        <title>Species interactions and distinct microbial communities in high Arctic permafrost affected cryosols are associated with the CH4 and CO2 gas fluxes.</title>
        <authorList>
            <person name="Altshuler I."/>
            <person name="Hamel J."/>
            <person name="Turney S."/>
            <person name="Magnuson E."/>
            <person name="Levesque R."/>
            <person name="Greer C."/>
            <person name="Whyte L.G."/>
        </authorList>
    </citation>
    <scope>NUCLEOTIDE SEQUENCE [LARGE SCALE GENOMIC DNA]</scope>
    <source>
        <strain evidence="8 9">S9.3A</strain>
    </source>
</reference>
<keyword evidence="2" id="KW-0805">Transcription regulation</keyword>
<dbReference type="InterPro" id="IPR000792">
    <property type="entry name" value="Tscrpt_reg_LuxR_C"/>
</dbReference>
<evidence type="ECO:0000313" key="9">
    <source>
        <dbReference type="Proteomes" id="UP000317722"/>
    </source>
</evidence>
<evidence type="ECO:0000256" key="2">
    <source>
        <dbReference type="ARBA" id="ARBA00023015"/>
    </source>
</evidence>
<dbReference type="OrthoDB" id="9808843at2"/>
<keyword evidence="3 8" id="KW-0238">DNA-binding</keyword>
<dbReference type="PANTHER" id="PTHR43214:SF24">
    <property type="entry name" value="TRANSCRIPTIONAL REGULATORY PROTEIN NARL-RELATED"/>
    <property type="match status" value="1"/>
</dbReference>
<evidence type="ECO:0000259" key="7">
    <source>
        <dbReference type="PROSITE" id="PS50110"/>
    </source>
</evidence>
<dbReference type="EMBL" id="RCZM01000005">
    <property type="protein sequence ID" value="TPG14855.1"/>
    <property type="molecule type" value="Genomic_DNA"/>
</dbReference>
<organism evidence="8 9">
    <name type="scientific">Pedococcus bigeumensis</name>
    <dbReference type="NCBI Taxonomy" id="433644"/>
    <lineage>
        <taxon>Bacteria</taxon>
        <taxon>Bacillati</taxon>
        <taxon>Actinomycetota</taxon>
        <taxon>Actinomycetes</taxon>
        <taxon>Micrococcales</taxon>
        <taxon>Intrasporangiaceae</taxon>
        <taxon>Pedococcus</taxon>
    </lineage>
</organism>
<evidence type="ECO:0000313" key="8">
    <source>
        <dbReference type="EMBL" id="TPG14855.1"/>
    </source>
</evidence>
<sequence length="214" mass="22928">MIRLVVVDDQELVRDGFALILDSQDDMQVVGTAANGVDAIGVCRATLPDVALMDVRMPGLDGLQATRRVLQESPATKVLVLTTFDNDELVVGALQVGASGFLLKDTPRASLIASVRAVAEGEVMLDATVMAALVATHLGPAHRRNHETEIARMTPRERDVLRCVANGLSNAEIASALHISETTVKTHVARLLSKWSARDRVRLVVLAHEAGLVS</sequence>
<dbReference type="PROSITE" id="PS50043">
    <property type="entry name" value="HTH_LUXR_2"/>
    <property type="match status" value="1"/>
</dbReference>
<comment type="caution">
    <text evidence="8">The sequence shown here is derived from an EMBL/GenBank/DDBJ whole genome shotgun (WGS) entry which is preliminary data.</text>
</comment>
<dbReference type="Pfam" id="PF00196">
    <property type="entry name" value="GerE"/>
    <property type="match status" value="1"/>
</dbReference>
<gene>
    <name evidence="8" type="ORF">EAH86_14950</name>
</gene>
<dbReference type="SMART" id="SM00448">
    <property type="entry name" value="REC"/>
    <property type="match status" value="1"/>
</dbReference>
<keyword evidence="4" id="KW-0804">Transcription</keyword>
<dbReference type="CDD" id="cd06170">
    <property type="entry name" value="LuxR_C_like"/>
    <property type="match status" value="1"/>
</dbReference>
<dbReference type="GO" id="GO:0003677">
    <property type="term" value="F:DNA binding"/>
    <property type="evidence" value="ECO:0007669"/>
    <property type="project" value="UniProtKB-KW"/>
</dbReference>
<name>A0A502CMF3_9MICO</name>
<evidence type="ECO:0000256" key="4">
    <source>
        <dbReference type="ARBA" id="ARBA00023163"/>
    </source>
</evidence>
<feature type="domain" description="HTH luxR-type" evidence="6">
    <location>
        <begin position="146"/>
        <end position="211"/>
    </location>
</feature>
<dbReference type="GO" id="GO:0006355">
    <property type="term" value="P:regulation of DNA-templated transcription"/>
    <property type="evidence" value="ECO:0007669"/>
    <property type="project" value="InterPro"/>
</dbReference>
<keyword evidence="1 5" id="KW-0597">Phosphoprotein</keyword>
<dbReference type="InterPro" id="IPR039420">
    <property type="entry name" value="WalR-like"/>
</dbReference>
<protein>
    <submittedName>
        <fullName evidence="8">DNA-binding response regulator</fullName>
    </submittedName>
</protein>
<dbReference type="Proteomes" id="UP000317722">
    <property type="component" value="Unassembled WGS sequence"/>
</dbReference>
<dbReference type="InterPro" id="IPR011006">
    <property type="entry name" value="CheY-like_superfamily"/>
</dbReference>
<dbReference type="PANTHER" id="PTHR43214">
    <property type="entry name" value="TWO-COMPONENT RESPONSE REGULATOR"/>
    <property type="match status" value="1"/>
</dbReference>
<dbReference type="RefSeq" id="WP_140742146.1">
    <property type="nucleotide sequence ID" value="NZ_RCZM01000005.1"/>
</dbReference>
<dbReference type="PROSITE" id="PS50110">
    <property type="entry name" value="RESPONSE_REGULATORY"/>
    <property type="match status" value="1"/>
</dbReference>
<dbReference type="CDD" id="cd17535">
    <property type="entry name" value="REC_NarL-like"/>
    <property type="match status" value="1"/>
</dbReference>
<dbReference type="SUPFAM" id="SSF46894">
    <property type="entry name" value="C-terminal effector domain of the bipartite response regulators"/>
    <property type="match status" value="1"/>
</dbReference>
<evidence type="ECO:0000256" key="1">
    <source>
        <dbReference type="ARBA" id="ARBA00022553"/>
    </source>
</evidence>
<dbReference type="AlphaFoldDB" id="A0A502CMF3"/>
<evidence type="ECO:0000256" key="5">
    <source>
        <dbReference type="PROSITE-ProRule" id="PRU00169"/>
    </source>
</evidence>
<dbReference type="GO" id="GO:0000160">
    <property type="term" value="P:phosphorelay signal transduction system"/>
    <property type="evidence" value="ECO:0007669"/>
    <property type="project" value="InterPro"/>
</dbReference>
<dbReference type="PRINTS" id="PR00038">
    <property type="entry name" value="HTHLUXR"/>
</dbReference>
<dbReference type="InterPro" id="IPR001789">
    <property type="entry name" value="Sig_transdc_resp-reg_receiver"/>
</dbReference>
<dbReference type="Gene3D" id="3.40.50.2300">
    <property type="match status" value="1"/>
</dbReference>
<dbReference type="SUPFAM" id="SSF52172">
    <property type="entry name" value="CheY-like"/>
    <property type="match status" value="1"/>
</dbReference>